<name>A0ACC2IYV9_9PEZI</name>
<dbReference type="Proteomes" id="UP001153334">
    <property type="component" value="Unassembled WGS sequence"/>
</dbReference>
<protein>
    <submittedName>
        <fullName evidence="1">Uncharacterized protein</fullName>
    </submittedName>
</protein>
<proteinExistence type="predicted"/>
<reference evidence="1" key="1">
    <citation type="submission" date="2022-11" db="EMBL/GenBank/DDBJ databases">
        <title>Genome Sequence of Nemania bipapillata.</title>
        <authorList>
            <person name="Buettner E."/>
        </authorList>
    </citation>
    <scope>NUCLEOTIDE SEQUENCE</scope>
    <source>
        <strain evidence="1">CP14</strain>
    </source>
</reference>
<comment type="caution">
    <text evidence="1">The sequence shown here is derived from an EMBL/GenBank/DDBJ whole genome shotgun (WGS) entry which is preliminary data.</text>
</comment>
<keyword evidence="2" id="KW-1185">Reference proteome</keyword>
<dbReference type="EMBL" id="JAPESX010000628">
    <property type="protein sequence ID" value="KAJ8120405.1"/>
    <property type="molecule type" value="Genomic_DNA"/>
</dbReference>
<gene>
    <name evidence="1" type="ORF">ONZ43_g2877</name>
</gene>
<evidence type="ECO:0000313" key="1">
    <source>
        <dbReference type="EMBL" id="KAJ8120405.1"/>
    </source>
</evidence>
<evidence type="ECO:0000313" key="2">
    <source>
        <dbReference type="Proteomes" id="UP001153334"/>
    </source>
</evidence>
<accession>A0ACC2IYV9</accession>
<organism evidence="1 2">
    <name type="scientific">Nemania bipapillata</name>
    <dbReference type="NCBI Taxonomy" id="110536"/>
    <lineage>
        <taxon>Eukaryota</taxon>
        <taxon>Fungi</taxon>
        <taxon>Dikarya</taxon>
        <taxon>Ascomycota</taxon>
        <taxon>Pezizomycotina</taxon>
        <taxon>Sordariomycetes</taxon>
        <taxon>Xylariomycetidae</taxon>
        <taxon>Xylariales</taxon>
        <taxon>Xylariaceae</taxon>
        <taxon>Nemania</taxon>
    </lineage>
</organism>
<sequence>MKFGERLEQASVPGWSLHNVDYNSLKHQIKAHTTKDQATTATAIAIPGQQNYALKRFEDAFYLELCSQHNRVGLFVTSKADEISRRLRHLTGLVHQLMLRCADARGLSTKRQRRFVKYQTQIEECGQDIKALSRFVNAQVTAFRKILKKYKKWTGSTSLTSRFKENVLDNPKSFTNLNFTPLQLQYQELRTTLEAASPVDVCLPEPSLPTESRNHSGRSLHPRPCDSRRSSHSIATLTPPTYWNEYEHGSEAGDQDDAYVIYIDPNASDEFPGLAYVKSMFGAPVDHVRHWLQSQKPKDVPATSPSETQSLLGSRHSRTAALSTDYFSIRGRHDLEAGTEDEYLSSDEGESHHARNLGFFPSYSYSTSSAADLKIARYQDKLITRSIIVAFLVAFVLLGISSLLVTTGRRHLRLEVDAGATLGSVASLFCACMGLGAMFYRHSPAGYLYSIVVWGAFVAVCALNGILLMVVAGSSGL</sequence>